<dbReference type="InterPro" id="IPR044730">
    <property type="entry name" value="RNase_H-like_dom_plant"/>
</dbReference>
<dbReference type="Gene3D" id="3.30.420.10">
    <property type="entry name" value="Ribonuclease H-like superfamily/Ribonuclease H"/>
    <property type="match status" value="1"/>
</dbReference>
<accession>A0A7J8PMS4</accession>
<dbReference type="Pfam" id="PF13456">
    <property type="entry name" value="RVT_3"/>
    <property type="match status" value="1"/>
</dbReference>
<dbReference type="GO" id="GO:0004523">
    <property type="term" value="F:RNA-DNA hybrid ribonuclease activity"/>
    <property type="evidence" value="ECO:0007669"/>
    <property type="project" value="InterPro"/>
</dbReference>
<feature type="domain" description="RNase H type-1" evidence="1">
    <location>
        <begin position="2"/>
        <end position="73"/>
    </location>
</feature>
<sequence length="97" mass="10830">MDGAFLATSPTSIRGVFRDSDANWLCEFLMAFGKDFIFKVEARAILKGLIMAWEKGFRHIEVECDNALLVGEIIVYEDPSDTTKGLLVVDLVRSMPS</sequence>
<evidence type="ECO:0000313" key="2">
    <source>
        <dbReference type="EMBL" id="MBA0590574.1"/>
    </source>
</evidence>
<dbReference type="PANTHER" id="PTHR47723">
    <property type="entry name" value="OS05G0353850 PROTEIN"/>
    <property type="match status" value="1"/>
</dbReference>
<dbReference type="InterPro" id="IPR053151">
    <property type="entry name" value="RNase_H-like"/>
</dbReference>
<dbReference type="GO" id="GO:0003676">
    <property type="term" value="F:nucleic acid binding"/>
    <property type="evidence" value="ECO:0007669"/>
    <property type="project" value="InterPro"/>
</dbReference>
<evidence type="ECO:0000259" key="1">
    <source>
        <dbReference type="Pfam" id="PF13456"/>
    </source>
</evidence>
<dbReference type="CDD" id="cd06222">
    <property type="entry name" value="RNase_H_like"/>
    <property type="match status" value="1"/>
</dbReference>
<dbReference type="PANTHER" id="PTHR47723:SF24">
    <property type="entry name" value="RNASE H TYPE-1 DOMAIN-CONTAINING PROTEIN"/>
    <property type="match status" value="1"/>
</dbReference>
<evidence type="ECO:0000313" key="3">
    <source>
        <dbReference type="Proteomes" id="UP000593578"/>
    </source>
</evidence>
<reference evidence="2 3" key="1">
    <citation type="journal article" date="2019" name="Genome Biol. Evol.">
        <title>Insights into the evolution of the New World diploid cottons (Gossypium, subgenus Houzingenia) based on genome sequencing.</title>
        <authorList>
            <person name="Grover C.E."/>
            <person name="Arick M.A. 2nd"/>
            <person name="Thrash A."/>
            <person name="Conover J.L."/>
            <person name="Sanders W.S."/>
            <person name="Peterson D.G."/>
            <person name="Frelichowski J.E."/>
            <person name="Scheffler J.A."/>
            <person name="Scheffler B.E."/>
            <person name="Wendel J.F."/>
        </authorList>
    </citation>
    <scope>NUCLEOTIDE SEQUENCE [LARGE SCALE GENOMIC DNA]</scope>
    <source>
        <strain evidence="2">8</strain>
        <tissue evidence="2">Leaf</tissue>
    </source>
</reference>
<dbReference type="Proteomes" id="UP000593578">
    <property type="component" value="Unassembled WGS sequence"/>
</dbReference>
<dbReference type="AlphaFoldDB" id="A0A7J8PMS4"/>
<proteinExistence type="predicted"/>
<dbReference type="EMBL" id="JABEZZ010000007">
    <property type="protein sequence ID" value="MBA0590574.1"/>
    <property type="molecule type" value="Genomic_DNA"/>
</dbReference>
<dbReference type="InterPro" id="IPR002156">
    <property type="entry name" value="RNaseH_domain"/>
</dbReference>
<dbReference type="InterPro" id="IPR036397">
    <property type="entry name" value="RNaseH_sf"/>
</dbReference>
<organism evidence="2 3">
    <name type="scientific">Gossypium raimondii</name>
    <name type="common">Peruvian cotton</name>
    <name type="synonym">Gossypium klotzschianum subsp. raimondii</name>
    <dbReference type="NCBI Taxonomy" id="29730"/>
    <lineage>
        <taxon>Eukaryota</taxon>
        <taxon>Viridiplantae</taxon>
        <taxon>Streptophyta</taxon>
        <taxon>Embryophyta</taxon>
        <taxon>Tracheophyta</taxon>
        <taxon>Spermatophyta</taxon>
        <taxon>Magnoliopsida</taxon>
        <taxon>eudicotyledons</taxon>
        <taxon>Gunneridae</taxon>
        <taxon>Pentapetalae</taxon>
        <taxon>rosids</taxon>
        <taxon>malvids</taxon>
        <taxon>Malvales</taxon>
        <taxon>Malvaceae</taxon>
        <taxon>Malvoideae</taxon>
        <taxon>Gossypium</taxon>
    </lineage>
</organism>
<protein>
    <recommendedName>
        <fullName evidence="1">RNase H type-1 domain-containing protein</fullName>
    </recommendedName>
</protein>
<comment type="caution">
    <text evidence="2">The sequence shown here is derived from an EMBL/GenBank/DDBJ whole genome shotgun (WGS) entry which is preliminary data.</text>
</comment>
<gene>
    <name evidence="2" type="ORF">Gorai_019274</name>
</gene>
<name>A0A7J8PMS4_GOSRA</name>